<gene>
    <name evidence="1" type="ORF">NCTC11976_02238</name>
</gene>
<dbReference type="Proteomes" id="UP000277577">
    <property type="component" value="Chromosome"/>
</dbReference>
<protein>
    <recommendedName>
        <fullName evidence="3">Ankyrin repeat protein</fullName>
    </recommendedName>
</protein>
<name>A0ABY6T8M6_9GAMM</name>
<accession>A0ABY6T8M6</accession>
<evidence type="ECO:0000313" key="1">
    <source>
        <dbReference type="EMBL" id="VEB37480.1"/>
    </source>
</evidence>
<sequence length="311" mass="35567">MKLTKFLELNDREKDQQTKILSLKKSLDPVFFYRVIKNLDHDLLFKLAMMNPEIDKICKSPELKSHWEDLWRLCGVNPKDRAEQNGLPVHEYQPMCTVASCFDLLKGLYLYEIYRNTFKDKEHTDEFYTDAEEFLAASGLYGCFFALNALCQGGLDLLKQEFNEDIARKVILYAQVAAKYYLSAGYLLLANTYQELLKYQNQPSLVGLNLRHLSFKAISVAERLESYSHSMINNAYQGKSLSEASNGQITNFSQALLRSQKYLQLSPLELEIATNEAKTEAALIQKTYDLEIKSDAEDEISSAPPPPRLAT</sequence>
<evidence type="ECO:0008006" key="3">
    <source>
        <dbReference type="Google" id="ProtNLM"/>
    </source>
</evidence>
<evidence type="ECO:0000313" key="2">
    <source>
        <dbReference type="Proteomes" id="UP000277577"/>
    </source>
</evidence>
<organism evidence="1 2">
    <name type="scientific">Legionella cherrii</name>
    <dbReference type="NCBI Taxonomy" id="28084"/>
    <lineage>
        <taxon>Bacteria</taxon>
        <taxon>Pseudomonadati</taxon>
        <taxon>Pseudomonadota</taxon>
        <taxon>Gammaproteobacteria</taxon>
        <taxon>Legionellales</taxon>
        <taxon>Legionellaceae</taxon>
        <taxon>Legionella</taxon>
    </lineage>
</organism>
<keyword evidence="2" id="KW-1185">Reference proteome</keyword>
<proteinExistence type="predicted"/>
<reference evidence="1 2" key="1">
    <citation type="submission" date="2018-12" db="EMBL/GenBank/DDBJ databases">
        <authorList>
            <consortium name="Pathogen Informatics"/>
        </authorList>
    </citation>
    <scope>NUCLEOTIDE SEQUENCE [LARGE SCALE GENOMIC DNA]</scope>
    <source>
        <strain evidence="1 2">NCTC11976</strain>
    </source>
</reference>
<dbReference type="Pfam" id="PF18632">
    <property type="entry name" value="DUF5630"/>
    <property type="match status" value="1"/>
</dbReference>
<dbReference type="InterPro" id="IPR040808">
    <property type="entry name" value="DUF5630"/>
</dbReference>
<dbReference type="RefSeq" id="WP_028380578.1">
    <property type="nucleotide sequence ID" value="NZ_CAAAIT010000001.1"/>
</dbReference>
<dbReference type="EMBL" id="LR134173">
    <property type="protein sequence ID" value="VEB37480.1"/>
    <property type="molecule type" value="Genomic_DNA"/>
</dbReference>